<dbReference type="AlphaFoldDB" id="G4YMG8"/>
<gene>
    <name evidence="2" type="ORF">PHYSODRAFT_476874</name>
</gene>
<keyword evidence="3" id="KW-1185">Reference proteome</keyword>
<evidence type="ECO:0008006" key="4">
    <source>
        <dbReference type="Google" id="ProtNLM"/>
    </source>
</evidence>
<dbReference type="InParanoid" id="G4YMG8"/>
<feature type="non-terminal residue" evidence="2">
    <location>
        <position position="1"/>
    </location>
</feature>
<dbReference type="RefSeq" id="XP_009515869.1">
    <property type="nucleotide sequence ID" value="XM_009517574.1"/>
</dbReference>
<dbReference type="GeneID" id="20654805"/>
<organism evidence="2 3">
    <name type="scientific">Phytophthora sojae (strain P6497)</name>
    <name type="common">Soybean stem and root rot agent</name>
    <name type="synonym">Phytophthora megasperma f. sp. glycines</name>
    <dbReference type="NCBI Taxonomy" id="1094619"/>
    <lineage>
        <taxon>Eukaryota</taxon>
        <taxon>Sar</taxon>
        <taxon>Stramenopiles</taxon>
        <taxon>Oomycota</taxon>
        <taxon>Peronosporomycetes</taxon>
        <taxon>Peronosporales</taxon>
        <taxon>Peronosporaceae</taxon>
        <taxon>Phytophthora</taxon>
    </lineage>
</organism>
<feature type="compositionally biased region" description="Polar residues" evidence="1">
    <location>
        <begin position="360"/>
        <end position="371"/>
    </location>
</feature>
<evidence type="ECO:0000313" key="3">
    <source>
        <dbReference type="Proteomes" id="UP000002640"/>
    </source>
</evidence>
<dbReference type="PANTHER" id="PTHR33206">
    <property type="entry name" value="PROTEIN CBG10425"/>
    <property type="match status" value="1"/>
</dbReference>
<accession>G4YMG8</accession>
<evidence type="ECO:0000313" key="2">
    <source>
        <dbReference type="EMBL" id="EGZ28594.1"/>
    </source>
</evidence>
<dbReference type="KEGG" id="psoj:PHYSODRAFT_476874"/>
<sequence>GGCKCEDKISCVCGLGKGIFPYEYITSFNVLNETQVPPKSAFDSKLRGTSISNDEYERVKFVGGHFEMKSIKDLLIWYNNLDVVPFIKAIQAQRELFKRFDLDMFVDGVINNKLGHLDGNILISCISCNTARKDMSLGGFRYKKLLEFNSNRLVYSIDKEESEIYGKMKANIAGGPSIIFNRYAKRNETKIRGGKLCKKIIGYDANALYLWALGNEMPCCRLTTIEAYPGIIDDIKNDKIFGFLECDIRTPEHLNEYFSEMTPIFKNALIDCTDESVIGKHMFDYNQSREANRSKPARKLIGSYFGEKILIYAPLLKWYLSHGMEITKTYSFIKASSHTAFTPFMEAVSNARREGDEGTSGAQSLGSPTPSNSLTLISLNL</sequence>
<protein>
    <recommendedName>
        <fullName evidence="4">DNA-directed DNA polymerase</fullName>
    </recommendedName>
</protein>
<evidence type="ECO:0000256" key="1">
    <source>
        <dbReference type="SAM" id="MobiDB-lite"/>
    </source>
</evidence>
<dbReference type="Proteomes" id="UP000002640">
    <property type="component" value="Unassembled WGS sequence"/>
</dbReference>
<name>G4YMG8_PHYSP</name>
<feature type="region of interest" description="Disordered" evidence="1">
    <location>
        <begin position="352"/>
        <end position="371"/>
    </location>
</feature>
<proteinExistence type="predicted"/>
<dbReference type="PANTHER" id="PTHR33206:SF1">
    <property type="entry name" value="DNA-DIRECTED DNA POLYMERASE"/>
    <property type="match status" value="1"/>
</dbReference>
<dbReference type="EMBL" id="JH159151">
    <property type="protein sequence ID" value="EGZ28594.1"/>
    <property type="molecule type" value="Genomic_DNA"/>
</dbReference>
<reference evidence="2 3" key="1">
    <citation type="journal article" date="2006" name="Science">
        <title>Phytophthora genome sequences uncover evolutionary origins and mechanisms of pathogenesis.</title>
        <authorList>
            <person name="Tyler B.M."/>
            <person name="Tripathy S."/>
            <person name="Zhang X."/>
            <person name="Dehal P."/>
            <person name="Jiang R.H."/>
            <person name="Aerts A."/>
            <person name="Arredondo F.D."/>
            <person name="Baxter L."/>
            <person name="Bensasson D."/>
            <person name="Beynon J.L."/>
            <person name="Chapman J."/>
            <person name="Damasceno C.M."/>
            <person name="Dorrance A.E."/>
            <person name="Dou D."/>
            <person name="Dickerman A.W."/>
            <person name="Dubchak I.L."/>
            <person name="Garbelotto M."/>
            <person name="Gijzen M."/>
            <person name="Gordon S.G."/>
            <person name="Govers F."/>
            <person name="Grunwald N.J."/>
            <person name="Huang W."/>
            <person name="Ivors K.L."/>
            <person name="Jones R.W."/>
            <person name="Kamoun S."/>
            <person name="Krampis K."/>
            <person name="Lamour K.H."/>
            <person name="Lee M.K."/>
            <person name="McDonald W.H."/>
            <person name="Medina M."/>
            <person name="Meijer H.J."/>
            <person name="Nordberg E.K."/>
            <person name="Maclean D.J."/>
            <person name="Ospina-Giraldo M.D."/>
            <person name="Morris P.F."/>
            <person name="Phuntumart V."/>
            <person name="Putnam N.H."/>
            <person name="Rash S."/>
            <person name="Rose J.K."/>
            <person name="Sakihama Y."/>
            <person name="Salamov A.A."/>
            <person name="Savidor A."/>
            <person name="Scheuring C.F."/>
            <person name="Smith B.M."/>
            <person name="Sobral B.W."/>
            <person name="Terry A."/>
            <person name="Torto-Alalibo T.A."/>
            <person name="Win J."/>
            <person name="Xu Z."/>
            <person name="Zhang H."/>
            <person name="Grigoriev I.V."/>
            <person name="Rokhsar D.S."/>
            <person name="Boore J.L."/>
        </authorList>
    </citation>
    <scope>NUCLEOTIDE SEQUENCE [LARGE SCALE GENOMIC DNA]</scope>
    <source>
        <strain evidence="2 3">P6497</strain>
    </source>
</reference>